<evidence type="ECO:0000313" key="2">
    <source>
        <dbReference type="EMBL" id="RED44561.1"/>
    </source>
</evidence>
<keyword evidence="1" id="KW-1133">Transmembrane helix</keyword>
<keyword evidence="1" id="KW-0812">Transmembrane</keyword>
<dbReference type="Proteomes" id="UP000256980">
    <property type="component" value="Unassembled WGS sequence"/>
</dbReference>
<name>A0A3D9H5W5_9FLAO</name>
<keyword evidence="1" id="KW-0472">Membrane</keyword>
<dbReference type="Pfam" id="PF19578">
    <property type="entry name" value="DUF6090"/>
    <property type="match status" value="1"/>
</dbReference>
<comment type="caution">
    <text evidence="2">The sequence shown here is derived from an EMBL/GenBank/DDBJ whole genome shotgun (WGS) entry which is preliminary data.</text>
</comment>
<dbReference type="InterPro" id="IPR045749">
    <property type="entry name" value="DUF6090"/>
</dbReference>
<keyword evidence="3" id="KW-1185">Reference proteome</keyword>
<accession>A0A3D9H5W5</accession>
<feature type="transmembrane region" description="Helical" evidence="1">
    <location>
        <begin position="21"/>
        <end position="42"/>
    </location>
</feature>
<evidence type="ECO:0000313" key="3">
    <source>
        <dbReference type="Proteomes" id="UP000256980"/>
    </source>
</evidence>
<dbReference type="RefSeq" id="WP_115817158.1">
    <property type="nucleotide sequence ID" value="NZ_QRDV01000003.1"/>
</dbReference>
<organism evidence="2 3">
    <name type="scientific">Winogradskyella eximia</name>
    <dbReference type="NCBI Taxonomy" id="262006"/>
    <lineage>
        <taxon>Bacteria</taxon>
        <taxon>Pseudomonadati</taxon>
        <taxon>Bacteroidota</taxon>
        <taxon>Flavobacteriia</taxon>
        <taxon>Flavobacteriales</taxon>
        <taxon>Flavobacteriaceae</taxon>
        <taxon>Winogradskyella</taxon>
    </lineage>
</organism>
<protein>
    <submittedName>
        <fullName evidence="2">Uncharacterized protein</fullName>
    </submittedName>
</protein>
<proteinExistence type="predicted"/>
<reference evidence="2 3" key="1">
    <citation type="submission" date="2018-07" db="EMBL/GenBank/DDBJ databases">
        <title>Genomic Encyclopedia of Type Strains, Phase III (KMG-III): the genomes of soil and plant-associated and newly described type strains.</title>
        <authorList>
            <person name="Whitman W."/>
        </authorList>
    </citation>
    <scope>NUCLEOTIDE SEQUENCE [LARGE SCALE GENOMIC DNA]</scope>
    <source>
        <strain evidence="2 3">CECT 7946</strain>
    </source>
</reference>
<evidence type="ECO:0000256" key="1">
    <source>
        <dbReference type="SAM" id="Phobius"/>
    </source>
</evidence>
<dbReference type="AlphaFoldDB" id="A0A3D9H5W5"/>
<dbReference type="EMBL" id="QRDV01000003">
    <property type="protein sequence ID" value="RED44561.1"/>
    <property type="molecule type" value="Genomic_DNA"/>
</dbReference>
<gene>
    <name evidence="2" type="ORF">DFQ10_103248</name>
</gene>
<sequence>MIKLFKRVRQRLISENKFSKYLLYAIGEIILVVIGILMALQINKWNIARVNKSLESQYCIRLLEDLKEDKAIMQATLNYSNEVKSHAKKAMLIFEHSESADKNPVENLIHLYQASQIQNPISAKSTYQELLSSGQINLIQLNELKTSIIRYYEYNWAESTTLTLKNTYRDNLRSKMPDVIQDEIRSKCGDIYIKIRQTYEVALPKECQINISIELAKSIINPLKNDVDLKKDLRLTIGNIEAKINFIESIKLQLEDLIIEIENAI</sequence>
<dbReference type="OrthoDB" id="821805at2"/>